<evidence type="ECO:0000256" key="1">
    <source>
        <dbReference type="ARBA" id="ARBA00004123"/>
    </source>
</evidence>
<feature type="compositionally biased region" description="Polar residues" evidence="19">
    <location>
        <begin position="38"/>
        <end position="48"/>
    </location>
</feature>
<dbReference type="GO" id="GO:0005874">
    <property type="term" value="C:microtubule"/>
    <property type="evidence" value="ECO:0007669"/>
    <property type="project" value="UniProtKB-KW"/>
</dbReference>
<keyword evidence="10" id="KW-0159">Chromosome partition</keyword>
<feature type="region of interest" description="Disordered" evidence="19">
    <location>
        <begin position="147"/>
        <end position="196"/>
    </location>
</feature>
<dbReference type="OrthoDB" id="5599235at2759"/>
<evidence type="ECO:0000256" key="11">
    <source>
        <dbReference type="ARBA" id="ARBA00022838"/>
    </source>
</evidence>
<dbReference type="AlphaFoldDB" id="A0A9P4M4M6"/>
<dbReference type="InterPro" id="IPR013960">
    <property type="entry name" value="DASH_Duo1"/>
</dbReference>
<keyword evidence="14" id="KW-0539">Nucleus</keyword>
<dbReference type="GO" id="GO:0072686">
    <property type="term" value="C:mitotic spindle"/>
    <property type="evidence" value="ECO:0007669"/>
    <property type="project" value="InterPro"/>
</dbReference>
<sequence>MSNSIPMPDVGDLNLSDSDPDALFDSPDTRRAKKQAKAASTNPSNADDTSNDKGRTPESRYSAAETREATLRTELDSVRNINRVVEDMVSSLQKAKSNMSTVNNTVNQSTTLLQTWTRILSQTEHNQRLILNPNWQGASQDLADIENEERQRQAAAERREAEEQARKAEAARRAEEEERRRAVAAQGGSKARGTAHRVPQGMWVLEGRVEEVQVEDRLLGERVGVE</sequence>
<keyword evidence="5" id="KW-0158">Chromosome</keyword>
<evidence type="ECO:0000256" key="15">
    <source>
        <dbReference type="ARBA" id="ARBA00023306"/>
    </source>
</evidence>
<dbReference type="GO" id="GO:0007059">
    <property type="term" value="P:chromosome segregation"/>
    <property type="evidence" value="ECO:0007669"/>
    <property type="project" value="UniProtKB-KW"/>
</dbReference>
<dbReference type="GO" id="GO:0042729">
    <property type="term" value="C:DASH complex"/>
    <property type="evidence" value="ECO:0007669"/>
    <property type="project" value="InterPro"/>
</dbReference>
<name>A0A9P4M4M6_9PEZI</name>
<evidence type="ECO:0000256" key="18">
    <source>
        <dbReference type="ARBA" id="ARBA00044358"/>
    </source>
</evidence>
<organism evidence="20 21">
    <name type="scientific">Rhizodiscina lignyota</name>
    <dbReference type="NCBI Taxonomy" id="1504668"/>
    <lineage>
        <taxon>Eukaryota</taxon>
        <taxon>Fungi</taxon>
        <taxon>Dikarya</taxon>
        <taxon>Ascomycota</taxon>
        <taxon>Pezizomycotina</taxon>
        <taxon>Dothideomycetes</taxon>
        <taxon>Pleosporomycetidae</taxon>
        <taxon>Aulographales</taxon>
        <taxon>Rhizodiscinaceae</taxon>
        <taxon>Rhizodiscina</taxon>
    </lineage>
</organism>
<keyword evidence="11" id="KW-0995">Kinetochore</keyword>
<keyword evidence="21" id="KW-1185">Reference proteome</keyword>
<evidence type="ECO:0000256" key="9">
    <source>
        <dbReference type="ARBA" id="ARBA00022776"/>
    </source>
</evidence>
<dbReference type="PANTHER" id="PTHR28216:SF1">
    <property type="entry name" value="DASH COMPLEX SUBUNIT DUO1"/>
    <property type="match status" value="1"/>
</dbReference>
<keyword evidence="15" id="KW-0131">Cell cycle</keyword>
<keyword evidence="6" id="KW-0963">Cytoplasm</keyword>
<protein>
    <recommendedName>
        <fullName evidence="17">DASH complex subunit DUO1</fullName>
    </recommendedName>
    <alternativeName>
        <fullName evidence="18">Outer kinetochore protein DUO1</fullName>
    </alternativeName>
</protein>
<evidence type="ECO:0000256" key="17">
    <source>
        <dbReference type="ARBA" id="ARBA00044152"/>
    </source>
</evidence>
<reference evidence="20" key="1">
    <citation type="journal article" date="2020" name="Stud. Mycol.">
        <title>101 Dothideomycetes genomes: a test case for predicting lifestyles and emergence of pathogens.</title>
        <authorList>
            <person name="Haridas S."/>
            <person name="Albert R."/>
            <person name="Binder M."/>
            <person name="Bloem J."/>
            <person name="Labutti K."/>
            <person name="Salamov A."/>
            <person name="Andreopoulos B."/>
            <person name="Baker S."/>
            <person name="Barry K."/>
            <person name="Bills G."/>
            <person name="Bluhm B."/>
            <person name="Cannon C."/>
            <person name="Castanera R."/>
            <person name="Culley D."/>
            <person name="Daum C."/>
            <person name="Ezra D."/>
            <person name="Gonzalez J."/>
            <person name="Henrissat B."/>
            <person name="Kuo A."/>
            <person name="Liang C."/>
            <person name="Lipzen A."/>
            <person name="Lutzoni F."/>
            <person name="Magnuson J."/>
            <person name="Mondo S."/>
            <person name="Nolan M."/>
            <person name="Ohm R."/>
            <person name="Pangilinan J."/>
            <person name="Park H.-J."/>
            <person name="Ramirez L."/>
            <person name="Alfaro M."/>
            <person name="Sun H."/>
            <person name="Tritt A."/>
            <person name="Yoshinaga Y."/>
            <person name="Zwiers L.-H."/>
            <person name="Turgeon B."/>
            <person name="Goodwin S."/>
            <person name="Spatafora J."/>
            <person name="Crous P."/>
            <person name="Grigoriev I."/>
        </authorList>
    </citation>
    <scope>NUCLEOTIDE SEQUENCE</scope>
    <source>
        <strain evidence="20">CBS 133067</strain>
    </source>
</reference>
<evidence type="ECO:0000256" key="13">
    <source>
        <dbReference type="ARBA" id="ARBA00023212"/>
    </source>
</evidence>
<keyword evidence="9" id="KW-0498">Mitosis</keyword>
<dbReference type="Pfam" id="PF08651">
    <property type="entry name" value="DASH_Duo1"/>
    <property type="match status" value="1"/>
</dbReference>
<comment type="similarity">
    <text evidence="4">Belongs to the DASH complex DUO1 family.</text>
</comment>
<comment type="caution">
    <text evidence="20">The sequence shown here is derived from an EMBL/GenBank/DDBJ whole genome shotgun (WGS) entry which is preliminary data.</text>
</comment>
<dbReference type="GO" id="GO:0051301">
    <property type="term" value="P:cell division"/>
    <property type="evidence" value="ECO:0007669"/>
    <property type="project" value="UniProtKB-KW"/>
</dbReference>
<evidence type="ECO:0000256" key="2">
    <source>
        <dbReference type="ARBA" id="ARBA00004186"/>
    </source>
</evidence>
<keyword evidence="16" id="KW-0137">Centromere</keyword>
<evidence type="ECO:0000256" key="3">
    <source>
        <dbReference type="ARBA" id="ARBA00004629"/>
    </source>
</evidence>
<evidence type="ECO:0000256" key="7">
    <source>
        <dbReference type="ARBA" id="ARBA00022618"/>
    </source>
</evidence>
<evidence type="ECO:0000313" key="21">
    <source>
        <dbReference type="Proteomes" id="UP000799772"/>
    </source>
</evidence>
<evidence type="ECO:0000256" key="14">
    <source>
        <dbReference type="ARBA" id="ARBA00023242"/>
    </source>
</evidence>
<evidence type="ECO:0000256" key="12">
    <source>
        <dbReference type="ARBA" id="ARBA00023054"/>
    </source>
</evidence>
<evidence type="ECO:0000256" key="6">
    <source>
        <dbReference type="ARBA" id="ARBA00022490"/>
    </source>
</evidence>
<comment type="subcellular location">
    <subcellularLocation>
        <location evidence="3">Chromosome</location>
        <location evidence="3">Centromere</location>
        <location evidence="3">Kinetochore</location>
    </subcellularLocation>
    <subcellularLocation>
        <location evidence="2">Cytoplasm</location>
        <location evidence="2">Cytoskeleton</location>
        <location evidence="2">Spindle</location>
    </subcellularLocation>
    <subcellularLocation>
        <location evidence="1">Nucleus</location>
    </subcellularLocation>
</comment>
<keyword evidence="12" id="KW-0175">Coiled coil</keyword>
<accession>A0A9P4M4M6</accession>
<evidence type="ECO:0000313" key="20">
    <source>
        <dbReference type="EMBL" id="KAF2096970.1"/>
    </source>
</evidence>
<evidence type="ECO:0000256" key="4">
    <source>
        <dbReference type="ARBA" id="ARBA00005366"/>
    </source>
</evidence>
<keyword evidence="8" id="KW-0493">Microtubule</keyword>
<evidence type="ECO:0000256" key="16">
    <source>
        <dbReference type="ARBA" id="ARBA00023328"/>
    </source>
</evidence>
<keyword evidence="7" id="KW-0132">Cell division</keyword>
<feature type="compositionally biased region" description="Basic and acidic residues" evidence="19">
    <location>
        <begin position="148"/>
        <end position="181"/>
    </location>
</feature>
<evidence type="ECO:0000256" key="10">
    <source>
        <dbReference type="ARBA" id="ARBA00022829"/>
    </source>
</evidence>
<dbReference type="GO" id="GO:0000278">
    <property type="term" value="P:mitotic cell cycle"/>
    <property type="evidence" value="ECO:0007669"/>
    <property type="project" value="InterPro"/>
</dbReference>
<evidence type="ECO:0000256" key="8">
    <source>
        <dbReference type="ARBA" id="ARBA00022701"/>
    </source>
</evidence>
<evidence type="ECO:0000256" key="19">
    <source>
        <dbReference type="SAM" id="MobiDB-lite"/>
    </source>
</evidence>
<dbReference type="PANTHER" id="PTHR28216">
    <property type="entry name" value="DASH COMPLEX SUBUNIT DUO1"/>
    <property type="match status" value="1"/>
</dbReference>
<gene>
    <name evidence="20" type="ORF">NA57DRAFT_77220</name>
</gene>
<keyword evidence="13" id="KW-0206">Cytoskeleton</keyword>
<proteinExistence type="inferred from homology"/>
<feature type="region of interest" description="Disordered" evidence="19">
    <location>
        <begin position="1"/>
        <end position="68"/>
    </location>
</feature>
<dbReference type="EMBL" id="ML978128">
    <property type="protein sequence ID" value="KAF2096970.1"/>
    <property type="molecule type" value="Genomic_DNA"/>
</dbReference>
<evidence type="ECO:0000256" key="5">
    <source>
        <dbReference type="ARBA" id="ARBA00022454"/>
    </source>
</evidence>
<dbReference type="Proteomes" id="UP000799772">
    <property type="component" value="Unassembled WGS sequence"/>
</dbReference>